<reference evidence="1 2" key="1">
    <citation type="submission" date="2012-10" db="EMBL/GenBank/DDBJ databases">
        <title>Genome assembly of Amycolatopsis azurea DSM 43854.</title>
        <authorList>
            <person name="Khatri I."/>
            <person name="Kaur I."/>
            <person name="Subramanian S."/>
            <person name="Mayilraj S."/>
        </authorList>
    </citation>
    <scope>NUCLEOTIDE SEQUENCE [LARGE SCALE GENOMIC DNA]</scope>
    <source>
        <strain evidence="1 2">DSM 43854</strain>
    </source>
</reference>
<sequence length="39" mass="4510">MGITNPWARKPITHLSRSASFGLALRMRRPLADLSLYRR</sequence>
<gene>
    <name evidence="1" type="ORF">C791_1032</name>
</gene>
<dbReference type="Proteomes" id="UP000014137">
    <property type="component" value="Unassembled WGS sequence"/>
</dbReference>
<dbReference type="AlphaFoldDB" id="M2PUR1"/>
<comment type="caution">
    <text evidence="1">The sequence shown here is derived from an EMBL/GenBank/DDBJ whole genome shotgun (WGS) entry which is preliminary data.</text>
</comment>
<proteinExistence type="predicted"/>
<accession>M2PUR1</accession>
<evidence type="ECO:0000313" key="1">
    <source>
        <dbReference type="EMBL" id="EMD28358.1"/>
    </source>
</evidence>
<dbReference type="EMBL" id="ANMG01000013">
    <property type="protein sequence ID" value="EMD28358.1"/>
    <property type="molecule type" value="Genomic_DNA"/>
</dbReference>
<protein>
    <submittedName>
        <fullName evidence="1">Uncharacterized protein</fullName>
    </submittedName>
</protein>
<organism evidence="1 2">
    <name type="scientific">Amycolatopsis azurea DSM 43854</name>
    <dbReference type="NCBI Taxonomy" id="1238180"/>
    <lineage>
        <taxon>Bacteria</taxon>
        <taxon>Bacillati</taxon>
        <taxon>Actinomycetota</taxon>
        <taxon>Actinomycetes</taxon>
        <taxon>Pseudonocardiales</taxon>
        <taxon>Pseudonocardiaceae</taxon>
        <taxon>Amycolatopsis</taxon>
    </lineage>
</organism>
<evidence type="ECO:0000313" key="2">
    <source>
        <dbReference type="Proteomes" id="UP000014137"/>
    </source>
</evidence>
<dbReference type="PATRIC" id="fig|1238180.3.peg.1821"/>
<name>M2PUR1_9PSEU</name>